<accession>A0ABN8NKM8</accession>
<dbReference type="PANTHER" id="PTHR15092">
    <property type="entry name" value="POLY A -SPECIFIC RIBONUCLEASE/TARGET OF EGR1, MEMBER 1"/>
    <property type="match status" value="1"/>
</dbReference>
<keyword evidence="4" id="KW-1185">Reference proteome</keyword>
<name>A0ABN8NKM8_9CNID</name>
<comment type="caution">
    <text evidence="3">The sequence shown here is derived from an EMBL/GenBank/DDBJ whole genome shotgun (WGS) entry which is preliminary data.</text>
</comment>
<dbReference type="InterPro" id="IPR012677">
    <property type="entry name" value="Nucleotide-bd_a/b_plait_sf"/>
</dbReference>
<dbReference type="InterPro" id="IPR051181">
    <property type="entry name" value="CAF1_poly(A)_ribonucleases"/>
</dbReference>
<dbReference type="EMBL" id="CALNXK010000023">
    <property type="protein sequence ID" value="CAH3111020.1"/>
    <property type="molecule type" value="Genomic_DNA"/>
</dbReference>
<evidence type="ECO:0000313" key="3">
    <source>
        <dbReference type="EMBL" id="CAH3111020.1"/>
    </source>
</evidence>
<organism evidence="3 4">
    <name type="scientific">Porites lobata</name>
    <dbReference type="NCBI Taxonomy" id="104759"/>
    <lineage>
        <taxon>Eukaryota</taxon>
        <taxon>Metazoa</taxon>
        <taxon>Cnidaria</taxon>
        <taxon>Anthozoa</taxon>
        <taxon>Hexacorallia</taxon>
        <taxon>Scleractinia</taxon>
        <taxon>Fungiina</taxon>
        <taxon>Poritidae</taxon>
        <taxon>Porites</taxon>
    </lineage>
</organism>
<dbReference type="Proteomes" id="UP001159405">
    <property type="component" value="Unassembled WGS sequence"/>
</dbReference>
<feature type="compositionally biased region" description="Basic and acidic residues" evidence="2">
    <location>
        <begin position="921"/>
        <end position="932"/>
    </location>
</feature>
<dbReference type="Pfam" id="PF04857">
    <property type="entry name" value="CAF1"/>
    <property type="match status" value="1"/>
</dbReference>
<dbReference type="SUPFAM" id="SSF53098">
    <property type="entry name" value="Ribonuclease H-like"/>
    <property type="match status" value="1"/>
</dbReference>
<proteinExistence type="inferred from homology"/>
<evidence type="ECO:0000256" key="2">
    <source>
        <dbReference type="SAM" id="MobiDB-lite"/>
    </source>
</evidence>
<dbReference type="Gene3D" id="3.30.70.330">
    <property type="match status" value="1"/>
</dbReference>
<evidence type="ECO:0000313" key="4">
    <source>
        <dbReference type="Proteomes" id="UP001159405"/>
    </source>
</evidence>
<dbReference type="InterPro" id="IPR012337">
    <property type="entry name" value="RNaseH-like_sf"/>
</dbReference>
<dbReference type="InterPro" id="IPR036397">
    <property type="entry name" value="RNaseH_sf"/>
</dbReference>
<evidence type="ECO:0000256" key="1">
    <source>
        <dbReference type="ARBA" id="ARBA00008372"/>
    </source>
</evidence>
<dbReference type="PANTHER" id="PTHR15092:SF22">
    <property type="entry name" value="POLY(A)-SPECIFIC RIBONUCLEASE PNLDC1"/>
    <property type="match status" value="1"/>
</dbReference>
<comment type="similarity">
    <text evidence="1">Belongs to the CAF1 family.</text>
</comment>
<dbReference type="InterPro" id="IPR006941">
    <property type="entry name" value="RNase_CAF1"/>
</dbReference>
<dbReference type="Gene3D" id="3.30.420.10">
    <property type="entry name" value="Ribonuclease H-like superfamily/Ribonuclease H"/>
    <property type="match status" value="2"/>
</dbReference>
<sequence>MVEVVRNNFEDVFPEIKEAIEESAFVAIDAEFTGLHTTDGSQPSLFDDPETRYKKLKRTASQFLISQYGLTAFVPSKEDSNKYVAHAYNIFLYPHSFGPTDCRFLCQASSLEFLCQHNFDFNKFIYNGVPYLNDDQATVLQKYHTNGNLYSSFRSTSSGIKDEDVLDSCCVRLEDWLSTAIDGDVMELNLGSYQAQYLFIEEVKRRYTDVKCHVKNHFKVLVKKLATAAEDNQESNTHHLTQEQEKMISAMIGFSRVFQVLASCKKPLVGHNVLTDLMMTYERFYKPLPESLQDFKSEVHKLFPLIYDTKFLAFEIRKNPAVSERNFLDDTNLEKLHAALSSKDAQYFALYTPSISLSEKCYRYLEEKMPHEAGYDSFLSGFVFLRMAHILAYKSSRSPTGPLPFSKFLRVLKPCENLVHLSRATVQHVNLIGPEPPSIRPQWLYITSKTTTRPLVARTLAQEFAGFGSVDVKILDSQHALVALAQHRRAKDVLSKFRCHKTLSVRAYNAWLDSPEIKIALCDSAENRLLKSGDSPCVCSKTWEKDLICGWTPSLAKKISRSKPTKTHASFSNVRKERKCSITECGFVFRHYERTGRYIEQYRENHSSAFLETEAEWRPVMGVDVPDPYLPKIASSSQTFDRVKFIEAMSDYYKVAAMRRQVHSYYDLQNICLTGKRTESGDRKTISMNNGAKLSKEGLPFIVTSSSGKKVSQKPECKKQSITVEEERTDVRNYREDLIRTAPAELTEDSVLPSVPSKPDLPHHEQDEPVFFNSGGFQSKGETKRIEKERIRLPKFQWTECHVKKVPRGTNIATAKVPEKNQRNPVVENFHSSDSDESFNRPLVSRGNLHLGSTVQSPKLKSKPARVAVGKCEVFSSEPPSTAERARKSYQGGIKLPSETAFIQILGQQTGPPPKAANQNRSKEINRRRPRTEEKTFVNQNMPLQYLTRFGRRSFHHVLEARSFKPG</sequence>
<gene>
    <name evidence="3" type="ORF">PLOB_00019791</name>
</gene>
<protein>
    <submittedName>
        <fullName evidence="3">Uncharacterized protein</fullName>
    </submittedName>
</protein>
<feature type="region of interest" description="Disordered" evidence="2">
    <location>
        <begin position="908"/>
        <end position="932"/>
    </location>
</feature>
<reference evidence="3 4" key="1">
    <citation type="submission" date="2022-05" db="EMBL/GenBank/DDBJ databases">
        <authorList>
            <consortium name="Genoscope - CEA"/>
            <person name="William W."/>
        </authorList>
    </citation>
    <scope>NUCLEOTIDE SEQUENCE [LARGE SCALE GENOMIC DNA]</scope>
</reference>